<dbReference type="AlphaFoldDB" id="A0A9D3ZJI2"/>
<comment type="caution">
    <text evidence="1">The sequence shown here is derived from an EMBL/GenBank/DDBJ whole genome shotgun (WGS) entry which is preliminary data.</text>
</comment>
<name>A0A9D3ZJI2_9ROSI</name>
<sequence>MCLVHSIIKGRRIDVSVIHHQEIAECTARKTNILVFPSLIMSLCQQRGIVPWGDKEIMDNNGPINEASFKRMTRAIETPILQETETSKTKKGKAKAVSKGTTLHTETSLWRKMKDVEKWLLPSTLGKSNLLLQLRT</sequence>
<keyword evidence="2" id="KW-1185">Reference proteome</keyword>
<proteinExistence type="predicted"/>
<dbReference type="Proteomes" id="UP000828251">
    <property type="component" value="Unassembled WGS sequence"/>
</dbReference>
<dbReference type="EMBL" id="JAIQCV010000012">
    <property type="protein sequence ID" value="KAH1039479.1"/>
    <property type="molecule type" value="Genomic_DNA"/>
</dbReference>
<accession>A0A9D3ZJI2</accession>
<gene>
    <name evidence="1" type="ORF">J1N35_041222</name>
</gene>
<organism evidence="1 2">
    <name type="scientific">Gossypium stocksii</name>
    <dbReference type="NCBI Taxonomy" id="47602"/>
    <lineage>
        <taxon>Eukaryota</taxon>
        <taxon>Viridiplantae</taxon>
        <taxon>Streptophyta</taxon>
        <taxon>Embryophyta</taxon>
        <taxon>Tracheophyta</taxon>
        <taxon>Spermatophyta</taxon>
        <taxon>Magnoliopsida</taxon>
        <taxon>eudicotyledons</taxon>
        <taxon>Gunneridae</taxon>
        <taxon>Pentapetalae</taxon>
        <taxon>rosids</taxon>
        <taxon>malvids</taxon>
        <taxon>Malvales</taxon>
        <taxon>Malvaceae</taxon>
        <taxon>Malvoideae</taxon>
        <taxon>Gossypium</taxon>
    </lineage>
</organism>
<protein>
    <submittedName>
        <fullName evidence="1">Uncharacterized protein</fullName>
    </submittedName>
</protein>
<reference evidence="1 2" key="1">
    <citation type="journal article" date="2021" name="Plant Biotechnol. J.">
        <title>Multi-omics assisted identification of the key and species-specific regulatory components of drought-tolerant mechanisms in Gossypium stocksii.</title>
        <authorList>
            <person name="Yu D."/>
            <person name="Ke L."/>
            <person name="Zhang D."/>
            <person name="Wu Y."/>
            <person name="Sun Y."/>
            <person name="Mei J."/>
            <person name="Sun J."/>
            <person name="Sun Y."/>
        </authorList>
    </citation>
    <scope>NUCLEOTIDE SEQUENCE [LARGE SCALE GENOMIC DNA]</scope>
    <source>
        <strain evidence="2">cv. E1</strain>
        <tissue evidence="1">Leaf</tissue>
    </source>
</reference>
<evidence type="ECO:0000313" key="2">
    <source>
        <dbReference type="Proteomes" id="UP000828251"/>
    </source>
</evidence>
<evidence type="ECO:0000313" key="1">
    <source>
        <dbReference type="EMBL" id="KAH1039479.1"/>
    </source>
</evidence>